<sequence length="1653" mass="190886">MAELPHLGKNCIFFQLRVAIVKNKDHGPAILHKCTPDIEIKKDELKQSKSDPNDYAKCNFCSDSVSILETINCMHCEKRFCLKHRHKTDHNCEFEFNDSQSNLVVEKLERKKYVENILKRMNLSTGVTIKNRGKKNDALALRVAEMKLRSTSVGQESIPVEERIYFFISFVPNENSFGQEGKMFRDKPMYLCREWSIGKCVDWLAKHFDLTNRNNDLTQPRLVLTNEQLLQSGVDQSVAETVKYCCDHQKTEMNYYICFGHELKELMVDRSSVAGTKIHKKKTKRRSKQQSSKKHCLNTLKTKSKWFKVRRGKLSSMNLLIKVKRAVKSNCVVNKRSKGNNPSPSVDSFHDNAENHGNFNFEITHTPGKECKRNKQQMKVVAKKASVVKNDLSSLILPVNANKIQTQISSNLINKEVPKVSQCINKEEKIKTSNIDRETDLNWDEDLNDEGKENNPNEVDNDADTEEEPELPESVIEYLKSEKLNIVRYLCSSTTCLVYLVKNHSGNDRAIKVIDHTKLPDLIREEHLPKELEIIRVINHVNIIQTDMVLTELKNYSIIVSEFASQGDLVSYMERNENNPPSLSMVKKWFVETTNAIYYLHHKNIAHRDLKLDNILLCKGLIAKLADFGFAMYARDSRGKPILTEVFCGTTEYQAPETLLCEWAYDPIIADIFSLGIVLHVLVTRKFPFGKPDDFVTPEGVVELHKKILAKQWQKTGPIENDIDLHSLLVQLLNPDTQERIQIDQIEEIFEEVENYSCDEETESSRNFYTNYSSPKQIDRFILFIECILTKYQTESSKRDRLIKILTDCIYVDSNLADLIYATLDPSTEAVNRDSKCVAKFVTLLVSLPELIINLYRLHYPTEFTIKSYIPRLCTVLRFVLEQCYTNQRNLKLTQIREIVTRLCVKGHSEIVWNNLLKNICHQSFENTKWLQITQQIVLPDCGNGISLSPEQSITIEPVFKMFFMYSSCHKMVDTILNYSHLQSIAGKTNLLEKIKFLLTNKFLLINHVNTTDPSIYGSIDQFLLNIYTYLYTNNRDWLCTSIDNLLDTWTNSNAFKCRPYCQHFYFSRQLVIAAKLVYKDKDELSKKFTKYILSGTEIHLKSSQMEFRAIGLTASTIAINLFRKSFPVSIEAPKFEEIECNQNDDCDHLKKLAALDIDQVLNVVVKNVEIGYSSNDKVQTKTKEVDNKQKKLNIPINNKKKVVQLDSDDDEDDDDDDLQPYDLTNDMLVEDDIRYVGKPIEMVKNTITDIQTALLIDNSKKPPIYLQDCMDGLGQMDKPYWADKCLQAAEKIIRAHIISNEVSKQSKPIEYGRLNTVAHKFAKILFEMDNQLAIKNFKQLRMNALVALCVASPKIVAQYIGEQFYASNLSIANRLDVLTILTSASEELSQIRTNNQNKMVEPIMETLPQLQEPSKLDEKIQRKYFGIAYLEEEDDDDQSINDWRSIVSERILSNTRYFSGKSSSSSINDGNIYNQFTNQFVPVAGHFFFPLLRDPNKADIQLKLYEEDSFVLEHLFYSLGAMLQNCTNYPQVKLMSKELLQFIAPYRNHDDRKVRLSIIMVFKAVLQSTPHHYLFEELFQTITDFQLWLKEIIIVDNDQDCSYNAMLTMKFLSKLANSENMAEIESPSTNHRLKEQIDFNFTIRAIKHTSLK</sequence>
<keyword evidence="2" id="KW-0479">Metal-binding</keyword>
<reference evidence="9" key="1">
    <citation type="submission" date="2022-12" db="EMBL/GenBank/DDBJ databases">
        <title>Genome assemblies of Blomia tropicalis.</title>
        <authorList>
            <person name="Cui Y."/>
        </authorList>
    </citation>
    <scope>NUCLEOTIDE SEQUENCE</scope>
    <source>
        <tissue evidence="9">Adult mites</tissue>
    </source>
</reference>
<feature type="compositionally biased region" description="Acidic residues" evidence="6">
    <location>
        <begin position="459"/>
        <end position="471"/>
    </location>
</feature>
<gene>
    <name evidence="9" type="ORF">RDWZM_006963</name>
</gene>
<dbReference type="SUPFAM" id="SSF56112">
    <property type="entry name" value="Protein kinase-like (PK-like)"/>
    <property type="match status" value="1"/>
</dbReference>
<dbReference type="PANTHER" id="PTHR15830:SF10">
    <property type="entry name" value="TELOMERE LENGTH REGULATION PROTEIN TEL2 HOMOLOG"/>
    <property type="match status" value="1"/>
</dbReference>
<organism evidence="9 10">
    <name type="scientific">Blomia tropicalis</name>
    <name type="common">Mite</name>
    <dbReference type="NCBI Taxonomy" id="40697"/>
    <lineage>
        <taxon>Eukaryota</taxon>
        <taxon>Metazoa</taxon>
        <taxon>Ecdysozoa</taxon>
        <taxon>Arthropoda</taxon>
        <taxon>Chelicerata</taxon>
        <taxon>Arachnida</taxon>
        <taxon>Acari</taxon>
        <taxon>Acariformes</taxon>
        <taxon>Sarcoptiformes</taxon>
        <taxon>Astigmata</taxon>
        <taxon>Glycyphagoidea</taxon>
        <taxon>Echimyopodidae</taxon>
        <taxon>Blomia</taxon>
    </lineage>
</organism>
<dbReference type="Pfam" id="PF00069">
    <property type="entry name" value="Pkinase"/>
    <property type="match status" value="1"/>
</dbReference>
<dbReference type="Pfam" id="PF01428">
    <property type="entry name" value="zf-AN1"/>
    <property type="match status" value="1"/>
</dbReference>
<dbReference type="SMART" id="SM00154">
    <property type="entry name" value="ZnF_AN1"/>
    <property type="match status" value="1"/>
</dbReference>
<dbReference type="InterPro" id="IPR000058">
    <property type="entry name" value="Znf_AN1"/>
</dbReference>
<comment type="similarity">
    <text evidence="1">Belongs to the TEL2 family.</text>
</comment>
<dbReference type="InterPro" id="IPR011009">
    <property type="entry name" value="Kinase-like_dom_sf"/>
</dbReference>
<evidence type="ECO:0000256" key="1">
    <source>
        <dbReference type="ARBA" id="ARBA00006133"/>
    </source>
</evidence>
<dbReference type="GO" id="GO:0005829">
    <property type="term" value="C:cytosol"/>
    <property type="evidence" value="ECO:0007669"/>
    <property type="project" value="TreeGrafter"/>
</dbReference>
<keyword evidence="3 5" id="KW-0863">Zinc-finger</keyword>
<dbReference type="InterPro" id="IPR051970">
    <property type="entry name" value="TEL2_Regulation"/>
</dbReference>
<dbReference type="GO" id="GO:0042162">
    <property type="term" value="F:telomeric DNA binding"/>
    <property type="evidence" value="ECO:0007669"/>
    <property type="project" value="TreeGrafter"/>
</dbReference>
<feature type="domain" description="Protein kinase" evidence="7">
    <location>
        <begin position="484"/>
        <end position="750"/>
    </location>
</feature>
<proteinExistence type="inferred from homology"/>
<evidence type="ECO:0000259" key="8">
    <source>
        <dbReference type="PROSITE" id="PS51039"/>
    </source>
</evidence>
<dbReference type="PROSITE" id="PS51039">
    <property type="entry name" value="ZF_AN1"/>
    <property type="match status" value="1"/>
</dbReference>
<dbReference type="InterPro" id="IPR000719">
    <property type="entry name" value="Prot_kinase_dom"/>
</dbReference>
<name>A0A9Q0RNW7_BLOTA</name>
<feature type="region of interest" description="Disordered" evidence="6">
    <location>
        <begin position="275"/>
        <end position="295"/>
    </location>
</feature>
<evidence type="ECO:0000256" key="4">
    <source>
        <dbReference type="ARBA" id="ARBA00022833"/>
    </source>
</evidence>
<feature type="domain" description="AN1-type" evidence="8">
    <location>
        <begin position="52"/>
        <end position="100"/>
    </location>
</feature>
<dbReference type="GO" id="GO:0005524">
    <property type="term" value="F:ATP binding"/>
    <property type="evidence" value="ECO:0007669"/>
    <property type="project" value="InterPro"/>
</dbReference>
<dbReference type="PROSITE" id="PS50011">
    <property type="entry name" value="PROTEIN_KINASE_DOM"/>
    <property type="match status" value="1"/>
</dbReference>
<dbReference type="InterPro" id="IPR038528">
    <property type="entry name" value="TEL2_C_sf"/>
</dbReference>
<dbReference type="GO" id="GO:0004672">
    <property type="term" value="F:protein kinase activity"/>
    <property type="evidence" value="ECO:0007669"/>
    <property type="project" value="InterPro"/>
</dbReference>
<dbReference type="PROSITE" id="PS00108">
    <property type="entry name" value="PROTEIN_KINASE_ST"/>
    <property type="match status" value="1"/>
</dbReference>
<evidence type="ECO:0000256" key="3">
    <source>
        <dbReference type="ARBA" id="ARBA00022771"/>
    </source>
</evidence>
<dbReference type="SMART" id="SM00220">
    <property type="entry name" value="S_TKc"/>
    <property type="match status" value="1"/>
</dbReference>
<dbReference type="Pfam" id="PF25327">
    <property type="entry name" value="UBL_ZFAND1"/>
    <property type="match status" value="1"/>
</dbReference>
<dbReference type="GO" id="GO:0008270">
    <property type="term" value="F:zinc ion binding"/>
    <property type="evidence" value="ECO:0007669"/>
    <property type="project" value="UniProtKB-KW"/>
</dbReference>
<dbReference type="InterPro" id="IPR019337">
    <property type="entry name" value="Telomere_length_regulation_dom"/>
</dbReference>
<keyword evidence="4" id="KW-0862">Zinc</keyword>
<feature type="compositionally biased region" description="Basic residues" evidence="6">
    <location>
        <begin position="277"/>
        <end position="295"/>
    </location>
</feature>
<comment type="caution">
    <text evidence="9">The sequence shown here is derived from an EMBL/GenBank/DDBJ whole genome shotgun (WGS) entry which is preliminary data.</text>
</comment>
<dbReference type="PANTHER" id="PTHR15830">
    <property type="entry name" value="TELOMERE LENGTH REGULATION PROTEIN TEL2 FAMILY MEMBER"/>
    <property type="match status" value="1"/>
</dbReference>
<dbReference type="Proteomes" id="UP001142055">
    <property type="component" value="Chromosome 2"/>
</dbReference>
<dbReference type="Gene3D" id="1.10.510.10">
    <property type="entry name" value="Transferase(Phosphotransferase) domain 1"/>
    <property type="match status" value="1"/>
</dbReference>
<dbReference type="GO" id="GO:0051083">
    <property type="term" value="P:'de novo' cotranslational protein folding"/>
    <property type="evidence" value="ECO:0007669"/>
    <property type="project" value="TreeGrafter"/>
</dbReference>
<evidence type="ECO:0000256" key="6">
    <source>
        <dbReference type="SAM" id="MobiDB-lite"/>
    </source>
</evidence>
<evidence type="ECO:0000313" key="9">
    <source>
        <dbReference type="EMBL" id="KAJ6221151.1"/>
    </source>
</evidence>
<keyword evidence="10" id="KW-1185">Reference proteome</keyword>
<evidence type="ECO:0000313" key="10">
    <source>
        <dbReference type="Proteomes" id="UP001142055"/>
    </source>
</evidence>
<dbReference type="InterPro" id="IPR008271">
    <property type="entry name" value="Ser/Thr_kinase_AS"/>
</dbReference>
<protein>
    <submittedName>
        <fullName evidence="9">Uncharacterized protein</fullName>
    </submittedName>
</protein>
<dbReference type="InterPro" id="IPR057358">
    <property type="entry name" value="UBL_ZFAND1-like"/>
</dbReference>
<dbReference type="Gene3D" id="1.25.40.720">
    <property type="entry name" value="Telomere length regulation protein 2, C-terminal domain"/>
    <property type="match status" value="1"/>
</dbReference>
<evidence type="ECO:0000256" key="5">
    <source>
        <dbReference type="PROSITE-ProRule" id="PRU00449"/>
    </source>
</evidence>
<feature type="region of interest" description="Disordered" evidence="6">
    <location>
        <begin position="436"/>
        <end position="471"/>
    </location>
</feature>
<dbReference type="GO" id="GO:0051879">
    <property type="term" value="F:Hsp90 protein binding"/>
    <property type="evidence" value="ECO:0007669"/>
    <property type="project" value="TreeGrafter"/>
</dbReference>
<evidence type="ECO:0000256" key="2">
    <source>
        <dbReference type="ARBA" id="ARBA00022723"/>
    </source>
</evidence>
<dbReference type="EMBL" id="JAPWDV010000002">
    <property type="protein sequence ID" value="KAJ6221151.1"/>
    <property type="molecule type" value="Genomic_DNA"/>
</dbReference>
<evidence type="ECO:0000259" key="7">
    <source>
        <dbReference type="PROSITE" id="PS50011"/>
    </source>
</evidence>
<dbReference type="Pfam" id="PF10193">
    <property type="entry name" value="Telomere_reg-2"/>
    <property type="match status" value="1"/>
</dbReference>
<dbReference type="SUPFAM" id="SSF118310">
    <property type="entry name" value="AN1-like Zinc finger"/>
    <property type="match status" value="1"/>
</dbReference>
<accession>A0A9Q0RNW7</accession>
<dbReference type="InterPro" id="IPR035896">
    <property type="entry name" value="AN1-like_Znf"/>
</dbReference>
<dbReference type="Gene3D" id="4.10.1110.10">
    <property type="entry name" value="AN1-like Zinc finger"/>
    <property type="match status" value="1"/>
</dbReference>